<protein>
    <recommendedName>
        <fullName evidence="4">Fibronectin type III domain-containing protein</fullName>
    </recommendedName>
</protein>
<evidence type="ECO:0000313" key="2">
    <source>
        <dbReference type="EMBL" id="GAA5153134.1"/>
    </source>
</evidence>
<keyword evidence="1" id="KW-0732">Signal</keyword>
<reference evidence="3" key="1">
    <citation type="journal article" date="2019" name="Int. J. Syst. Evol. Microbiol.">
        <title>The Global Catalogue of Microorganisms (GCM) 10K type strain sequencing project: providing services to taxonomists for standard genome sequencing and annotation.</title>
        <authorList>
            <consortium name="The Broad Institute Genomics Platform"/>
            <consortium name="The Broad Institute Genome Sequencing Center for Infectious Disease"/>
            <person name="Wu L."/>
            <person name="Ma J."/>
        </authorList>
    </citation>
    <scope>NUCLEOTIDE SEQUENCE [LARGE SCALE GENOMIC DNA]</scope>
    <source>
        <strain evidence="3">JCM 18459</strain>
    </source>
</reference>
<comment type="caution">
    <text evidence="2">The sequence shown here is derived from an EMBL/GenBank/DDBJ whole genome shotgun (WGS) entry which is preliminary data.</text>
</comment>
<dbReference type="EMBL" id="BAABKG010000004">
    <property type="protein sequence ID" value="GAA5153134.1"/>
    <property type="molecule type" value="Genomic_DNA"/>
</dbReference>
<organism evidence="2 3">
    <name type="scientific">Nocardioides marinquilinus</name>
    <dbReference type="NCBI Taxonomy" id="1210400"/>
    <lineage>
        <taxon>Bacteria</taxon>
        <taxon>Bacillati</taxon>
        <taxon>Actinomycetota</taxon>
        <taxon>Actinomycetes</taxon>
        <taxon>Propionibacteriales</taxon>
        <taxon>Nocardioidaceae</taxon>
        <taxon>Nocardioides</taxon>
    </lineage>
</organism>
<evidence type="ECO:0000256" key="1">
    <source>
        <dbReference type="SAM" id="SignalP"/>
    </source>
</evidence>
<dbReference type="Proteomes" id="UP001500221">
    <property type="component" value="Unassembled WGS sequence"/>
</dbReference>
<sequence length="152" mass="15221">MLASGVAAGLLALLGAVPGTSAAFTDETAATGGALGAHTVVSQAQPTCTDVLTVARIQWVKTDVRYDYAYAVRHTATGVVVATGTAGTATPAGGMVTLDVAPGLLSGGQQYDVEVRARLALRPTWVAATATVTPVRHAGVLVVGLAVRCGHV</sequence>
<feature type="signal peptide" evidence="1">
    <location>
        <begin position="1"/>
        <end position="22"/>
    </location>
</feature>
<feature type="chain" id="PRO_5045552612" description="Fibronectin type III domain-containing protein" evidence="1">
    <location>
        <begin position="23"/>
        <end position="152"/>
    </location>
</feature>
<evidence type="ECO:0008006" key="4">
    <source>
        <dbReference type="Google" id="ProtNLM"/>
    </source>
</evidence>
<keyword evidence="3" id="KW-1185">Reference proteome</keyword>
<proteinExistence type="predicted"/>
<evidence type="ECO:0000313" key="3">
    <source>
        <dbReference type="Proteomes" id="UP001500221"/>
    </source>
</evidence>
<name>A0ABP9PZ23_9ACTN</name>
<gene>
    <name evidence="2" type="ORF">GCM10023340_34640</name>
</gene>
<accession>A0ABP9PZ23</accession>